<dbReference type="PANTHER" id="PTHR43669">
    <property type="entry name" value="5-KETO-D-GLUCONATE 5-REDUCTASE"/>
    <property type="match status" value="1"/>
</dbReference>
<dbReference type="Gene3D" id="3.40.50.720">
    <property type="entry name" value="NAD(P)-binding Rossmann-like Domain"/>
    <property type="match status" value="1"/>
</dbReference>
<dbReference type="EMBL" id="MU842893">
    <property type="protein sequence ID" value="KAK2027528.1"/>
    <property type="molecule type" value="Genomic_DNA"/>
</dbReference>
<evidence type="ECO:0000256" key="2">
    <source>
        <dbReference type="ARBA" id="ARBA00023002"/>
    </source>
</evidence>
<sequence>MAETVLVFGASGNVGIAAIIGALSSNRQVLAIVRNQASAEKIFRFVGSRNKITIVEADITSEDSVRGVIQQVRRGELPSFQHVWASPGGLAWETPTLDLRLSELREMMTVNFETYLIAYKATIPYLIEEGFPHSTWTMCTGGAGDMGYRLAPAVTQGALYSFAITAARENEKTNIRFNEVYLAHRVRLEIDEDNQIVAGMQIPLTSSKDFAPLYEKILDRSDIRSSRVKARGPEDVAEICHATVLRQLSEL</sequence>
<keyword evidence="4" id="KW-1185">Reference proteome</keyword>
<keyword evidence="2" id="KW-0560">Oxidoreductase</keyword>
<evidence type="ECO:0000256" key="1">
    <source>
        <dbReference type="ARBA" id="ARBA00006484"/>
    </source>
</evidence>
<dbReference type="InterPro" id="IPR002347">
    <property type="entry name" value="SDR_fam"/>
</dbReference>
<dbReference type="Proteomes" id="UP001232148">
    <property type="component" value="Unassembled WGS sequence"/>
</dbReference>
<dbReference type="PANTHER" id="PTHR43669:SF3">
    <property type="entry name" value="ALCOHOL DEHYDROGENASE, PUTATIVE (AFU_ORTHOLOGUE AFUA_3G03445)-RELATED"/>
    <property type="match status" value="1"/>
</dbReference>
<proteinExistence type="inferred from homology"/>
<dbReference type="SUPFAM" id="SSF51735">
    <property type="entry name" value="NAD(P)-binding Rossmann-fold domains"/>
    <property type="match status" value="1"/>
</dbReference>
<evidence type="ECO:0000313" key="4">
    <source>
        <dbReference type="Proteomes" id="UP001232148"/>
    </source>
</evidence>
<dbReference type="Pfam" id="PF00106">
    <property type="entry name" value="adh_short"/>
    <property type="match status" value="1"/>
</dbReference>
<reference evidence="3" key="1">
    <citation type="submission" date="2021-06" db="EMBL/GenBank/DDBJ databases">
        <title>Comparative genomics, transcriptomics and evolutionary studies reveal genomic signatures of adaptation to plant cell wall in hemibiotrophic fungi.</title>
        <authorList>
            <consortium name="DOE Joint Genome Institute"/>
            <person name="Baroncelli R."/>
            <person name="Diaz J.F."/>
            <person name="Benocci T."/>
            <person name="Peng M."/>
            <person name="Battaglia E."/>
            <person name="Haridas S."/>
            <person name="Andreopoulos W."/>
            <person name="Labutti K."/>
            <person name="Pangilinan J."/>
            <person name="Floch G.L."/>
            <person name="Makela M.R."/>
            <person name="Henrissat B."/>
            <person name="Grigoriev I.V."/>
            <person name="Crouch J.A."/>
            <person name="De Vries R.P."/>
            <person name="Sukno S.A."/>
            <person name="Thon M.R."/>
        </authorList>
    </citation>
    <scope>NUCLEOTIDE SEQUENCE</scope>
    <source>
        <strain evidence="3">MAFF235873</strain>
    </source>
</reference>
<evidence type="ECO:0000313" key="3">
    <source>
        <dbReference type="EMBL" id="KAK2027528.1"/>
    </source>
</evidence>
<dbReference type="CDD" id="cd05233">
    <property type="entry name" value="SDR_c"/>
    <property type="match status" value="1"/>
</dbReference>
<dbReference type="AlphaFoldDB" id="A0AAD9HF02"/>
<protein>
    <submittedName>
        <fullName evidence="3">NAD(P)-binding protein</fullName>
    </submittedName>
</protein>
<accession>A0AAD9HF02</accession>
<name>A0AAD9HF02_9PEZI</name>
<dbReference type="InterPro" id="IPR036291">
    <property type="entry name" value="NAD(P)-bd_dom_sf"/>
</dbReference>
<gene>
    <name evidence="3" type="ORF">LX32DRAFT_620574</name>
</gene>
<comment type="similarity">
    <text evidence="1">Belongs to the short-chain dehydrogenases/reductases (SDR) family.</text>
</comment>
<dbReference type="GO" id="GO:0016491">
    <property type="term" value="F:oxidoreductase activity"/>
    <property type="evidence" value="ECO:0007669"/>
    <property type="project" value="UniProtKB-KW"/>
</dbReference>
<comment type="caution">
    <text evidence="3">The sequence shown here is derived from an EMBL/GenBank/DDBJ whole genome shotgun (WGS) entry which is preliminary data.</text>
</comment>
<organism evidence="3 4">
    <name type="scientific">Colletotrichum zoysiae</name>
    <dbReference type="NCBI Taxonomy" id="1216348"/>
    <lineage>
        <taxon>Eukaryota</taxon>
        <taxon>Fungi</taxon>
        <taxon>Dikarya</taxon>
        <taxon>Ascomycota</taxon>
        <taxon>Pezizomycotina</taxon>
        <taxon>Sordariomycetes</taxon>
        <taxon>Hypocreomycetidae</taxon>
        <taxon>Glomerellales</taxon>
        <taxon>Glomerellaceae</taxon>
        <taxon>Colletotrichum</taxon>
        <taxon>Colletotrichum graminicola species complex</taxon>
    </lineage>
</organism>